<feature type="transmembrane region" description="Helical" evidence="1">
    <location>
        <begin position="30"/>
        <end position="54"/>
    </location>
</feature>
<name>A0AAW7Y3V3_9GAMM</name>
<evidence type="ECO:0000313" key="2">
    <source>
        <dbReference type="EMBL" id="MDO6541993.1"/>
    </source>
</evidence>
<dbReference type="AlphaFoldDB" id="A0AAW7Y3V3"/>
<keyword evidence="1" id="KW-0472">Membrane</keyword>
<evidence type="ECO:0000313" key="3">
    <source>
        <dbReference type="Proteomes" id="UP001170624"/>
    </source>
</evidence>
<evidence type="ECO:0000256" key="1">
    <source>
        <dbReference type="SAM" id="Phobius"/>
    </source>
</evidence>
<gene>
    <name evidence="2" type="ORF">Q4568_05595</name>
</gene>
<comment type="caution">
    <text evidence="2">The sequence shown here is derived from an EMBL/GenBank/DDBJ whole genome shotgun (WGS) entry which is preliminary data.</text>
</comment>
<dbReference type="Proteomes" id="UP001170624">
    <property type="component" value="Unassembled WGS sequence"/>
</dbReference>
<proteinExistence type="predicted"/>
<organism evidence="2 3">
    <name type="scientific">Photobacterium sanguinicancri</name>
    <dbReference type="NCBI Taxonomy" id="875932"/>
    <lineage>
        <taxon>Bacteria</taxon>
        <taxon>Pseudomonadati</taxon>
        <taxon>Pseudomonadota</taxon>
        <taxon>Gammaproteobacteria</taxon>
        <taxon>Vibrionales</taxon>
        <taxon>Vibrionaceae</taxon>
        <taxon>Photobacterium</taxon>
    </lineage>
</organism>
<protein>
    <submittedName>
        <fullName evidence="2">DUF2798 domain-containing protein</fullName>
    </submittedName>
</protein>
<accession>A0AAW7Y3V3</accession>
<dbReference type="RefSeq" id="WP_303498631.1">
    <property type="nucleotide sequence ID" value="NZ_JAUOPU010000004.1"/>
</dbReference>
<reference evidence="2" key="1">
    <citation type="submission" date="2023-07" db="EMBL/GenBank/DDBJ databases">
        <title>Genome content predicts the carbon catabolic preferences of heterotrophic bacteria.</title>
        <authorList>
            <person name="Gralka M."/>
        </authorList>
    </citation>
    <scope>NUCLEOTIDE SEQUENCE</scope>
    <source>
        <strain evidence="2">G2M05</strain>
    </source>
</reference>
<dbReference type="EMBL" id="JAUOPU010000004">
    <property type="protein sequence ID" value="MDO6541993.1"/>
    <property type="molecule type" value="Genomic_DNA"/>
</dbReference>
<sequence>MALIMESAMALSTVLNNVGMATNSSELFTAWLNGLLAALPIALTLMVTISMTIINRLVMMVLIAPQNNIILN</sequence>
<keyword evidence="1" id="KW-0812">Transmembrane</keyword>
<keyword evidence="1" id="KW-1133">Transmembrane helix</keyword>